<proteinExistence type="predicted"/>
<dbReference type="EMBL" id="JAUKPO010000005">
    <property type="protein sequence ID" value="MDO1446961.1"/>
    <property type="molecule type" value="Genomic_DNA"/>
</dbReference>
<dbReference type="RefSeq" id="WP_302037764.1">
    <property type="nucleotide sequence ID" value="NZ_JAUKPO010000005.1"/>
</dbReference>
<dbReference type="Proteomes" id="UP001168528">
    <property type="component" value="Unassembled WGS sequence"/>
</dbReference>
<accession>A0ABT8R4D2</accession>
<evidence type="ECO:0000313" key="1">
    <source>
        <dbReference type="EMBL" id="MDO1446961.1"/>
    </source>
</evidence>
<organism evidence="1 2">
    <name type="scientific">Rhodocytophaga aerolata</name>
    <dbReference type="NCBI Taxonomy" id="455078"/>
    <lineage>
        <taxon>Bacteria</taxon>
        <taxon>Pseudomonadati</taxon>
        <taxon>Bacteroidota</taxon>
        <taxon>Cytophagia</taxon>
        <taxon>Cytophagales</taxon>
        <taxon>Rhodocytophagaceae</taxon>
        <taxon>Rhodocytophaga</taxon>
    </lineage>
</organism>
<comment type="caution">
    <text evidence="1">The sequence shown here is derived from an EMBL/GenBank/DDBJ whole genome shotgun (WGS) entry which is preliminary data.</text>
</comment>
<protein>
    <submittedName>
        <fullName evidence="1">Uncharacterized protein</fullName>
    </submittedName>
</protein>
<gene>
    <name evidence="1" type="ORF">Q0590_11895</name>
</gene>
<evidence type="ECO:0000313" key="2">
    <source>
        <dbReference type="Proteomes" id="UP001168528"/>
    </source>
</evidence>
<name>A0ABT8R4D2_9BACT</name>
<keyword evidence="2" id="KW-1185">Reference proteome</keyword>
<reference evidence="1" key="1">
    <citation type="submission" date="2023-07" db="EMBL/GenBank/DDBJ databases">
        <title>The genome sequence of Rhodocytophaga aerolata KACC 12507.</title>
        <authorList>
            <person name="Zhang X."/>
        </authorList>
    </citation>
    <scope>NUCLEOTIDE SEQUENCE</scope>
    <source>
        <strain evidence="1">KACC 12507</strain>
    </source>
</reference>
<sequence>MKQREITDSQTTKWICVQALAGIEGKTAKKAENLLEGNGNKIPVVCTPSGGEQSVRLLLNADWYERLPDEKLIQAIEQASKEDKREF</sequence>